<gene>
    <name evidence="2" type="ORF">PXEA_LOCUS25677</name>
</gene>
<feature type="chain" id="PRO_5019395916" evidence="1">
    <location>
        <begin position="19"/>
        <end position="79"/>
    </location>
</feature>
<evidence type="ECO:0000256" key="1">
    <source>
        <dbReference type="SAM" id="SignalP"/>
    </source>
</evidence>
<reference evidence="2" key="1">
    <citation type="submission" date="2018-11" db="EMBL/GenBank/DDBJ databases">
        <authorList>
            <consortium name="Pathogen Informatics"/>
        </authorList>
    </citation>
    <scope>NUCLEOTIDE SEQUENCE</scope>
</reference>
<dbReference type="EMBL" id="CAAALY010131880">
    <property type="protein sequence ID" value="VEL32237.1"/>
    <property type="molecule type" value="Genomic_DNA"/>
</dbReference>
<comment type="caution">
    <text evidence="2">The sequence shown here is derived from an EMBL/GenBank/DDBJ whole genome shotgun (WGS) entry which is preliminary data.</text>
</comment>
<dbReference type="Proteomes" id="UP000784294">
    <property type="component" value="Unassembled WGS sequence"/>
</dbReference>
<feature type="signal peptide" evidence="1">
    <location>
        <begin position="1"/>
        <end position="18"/>
    </location>
</feature>
<organism evidence="2 3">
    <name type="scientific">Protopolystoma xenopodis</name>
    <dbReference type="NCBI Taxonomy" id="117903"/>
    <lineage>
        <taxon>Eukaryota</taxon>
        <taxon>Metazoa</taxon>
        <taxon>Spiralia</taxon>
        <taxon>Lophotrochozoa</taxon>
        <taxon>Platyhelminthes</taxon>
        <taxon>Monogenea</taxon>
        <taxon>Polyopisthocotylea</taxon>
        <taxon>Polystomatidea</taxon>
        <taxon>Polystomatidae</taxon>
        <taxon>Protopolystoma</taxon>
    </lineage>
</organism>
<keyword evidence="1" id="KW-0732">Signal</keyword>
<keyword evidence="3" id="KW-1185">Reference proteome</keyword>
<accession>A0A448XAE4</accession>
<name>A0A448XAE4_9PLAT</name>
<evidence type="ECO:0000313" key="3">
    <source>
        <dbReference type="Proteomes" id="UP000784294"/>
    </source>
</evidence>
<sequence>MSTAELAFLVLLPAPVWPISMRKGQIVEKISRTDSHLEGIRSIRLGTAPRTHQEDRTCTMAEVSRIYEEKVGFEESLVS</sequence>
<protein>
    <submittedName>
        <fullName evidence="2">Uncharacterized protein</fullName>
    </submittedName>
</protein>
<evidence type="ECO:0000313" key="2">
    <source>
        <dbReference type="EMBL" id="VEL32237.1"/>
    </source>
</evidence>
<dbReference type="AlphaFoldDB" id="A0A448XAE4"/>
<proteinExistence type="predicted"/>